<dbReference type="InterPro" id="IPR045795">
    <property type="entry name" value="SLT_4"/>
</dbReference>
<keyword evidence="4" id="KW-1185">Reference proteome</keyword>
<evidence type="ECO:0000259" key="2">
    <source>
        <dbReference type="Pfam" id="PF19489"/>
    </source>
</evidence>
<dbReference type="KEGG" id="mpsy:CEK71_18250"/>
<keyword evidence="1" id="KW-0732">Signal</keyword>
<dbReference type="Gene3D" id="1.10.530.10">
    <property type="match status" value="1"/>
</dbReference>
<proteinExistence type="predicted"/>
<evidence type="ECO:0000256" key="1">
    <source>
        <dbReference type="SAM" id="SignalP"/>
    </source>
</evidence>
<dbReference type="OrthoDB" id="9789144at2"/>
<dbReference type="SUPFAM" id="SSF53955">
    <property type="entry name" value="Lysozyme-like"/>
    <property type="match status" value="1"/>
</dbReference>
<evidence type="ECO:0000313" key="4">
    <source>
        <dbReference type="Proteomes" id="UP000197019"/>
    </source>
</evidence>
<dbReference type="Proteomes" id="UP000197019">
    <property type="component" value="Chromosome"/>
</dbReference>
<organism evidence="3 4">
    <name type="scientific">Methylovulum psychrotolerans</name>
    <dbReference type="NCBI Taxonomy" id="1704499"/>
    <lineage>
        <taxon>Bacteria</taxon>
        <taxon>Pseudomonadati</taxon>
        <taxon>Pseudomonadota</taxon>
        <taxon>Gammaproteobacteria</taxon>
        <taxon>Methylococcales</taxon>
        <taxon>Methylococcaceae</taxon>
        <taxon>Methylovulum</taxon>
    </lineage>
</organism>
<gene>
    <name evidence="3" type="ORF">CEK71_18250</name>
</gene>
<dbReference type="InterPro" id="IPR023346">
    <property type="entry name" value="Lysozyme-like_dom_sf"/>
</dbReference>
<sequence length="191" mass="21857">MLRRNLLTILFYLCLASCATAPPNNTENICAVFSEQDEWYGNARQASEKWGIPTTVIMAIMHQESHFVADAKPPRTYLLGFIPWFRPTSAYGYAQALDGTWDDYQGSVGNWWSDRDDFADAADFIAWYCAISHRKLGIAASDTKNLYLAYHEGHRGFQQKTYLRVAWLRRTADKVATRAKQFQKQLNGCNL</sequence>
<dbReference type="Pfam" id="PF19489">
    <property type="entry name" value="SLT_4"/>
    <property type="match status" value="1"/>
</dbReference>
<feature type="chain" id="PRO_5012825696" description="Transglycosylase SLT domain-containing protein" evidence="1">
    <location>
        <begin position="22"/>
        <end position="191"/>
    </location>
</feature>
<reference evidence="3 4" key="1">
    <citation type="submission" date="2017-06" db="EMBL/GenBank/DDBJ databases">
        <title>Genome Sequencing of the methanotroph Methylovulum psychrotolerants str. HV10-M2 isolated from a high-altitude environment.</title>
        <authorList>
            <person name="Mateos-Rivera A."/>
        </authorList>
    </citation>
    <scope>NUCLEOTIDE SEQUENCE [LARGE SCALE GENOMIC DNA]</scope>
    <source>
        <strain evidence="3 4">HV10_M2</strain>
    </source>
</reference>
<feature type="signal peptide" evidence="1">
    <location>
        <begin position="1"/>
        <end position="21"/>
    </location>
</feature>
<evidence type="ECO:0000313" key="3">
    <source>
        <dbReference type="EMBL" id="ASF47851.1"/>
    </source>
</evidence>
<dbReference type="EMBL" id="CP022129">
    <property type="protein sequence ID" value="ASF47851.1"/>
    <property type="molecule type" value="Genomic_DNA"/>
</dbReference>
<name>A0A1Z4C2V7_9GAMM</name>
<dbReference type="AlphaFoldDB" id="A0A1Z4C2V7"/>
<feature type="domain" description="Transglycosylase SLT" evidence="2">
    <location>
        <begin position="7"/>
        <end position="189"/>
    </location>
</feature>
<dbReference type="CDD" id="cd00442">
    <property type="entry name" value="Lyz-like"/>
    <property type="match status" value="1"/>
</dbReference>
<accession>A0A1Z4C2V7</accession>
<protein>
    <recommendedName>
        <fullName evidence="2">Transglycosylase SLT domain-containing protein</fullName>
    </recommendedName>
</protein>